<feature type="region of interest" description="Disordered" evidence="1">
    <location>
        <begin position="98"/>
        <end position="138"/>
    </location>
</feature>
<proteinExistence type="predicted"/>
<protein>
    <submittedName>
        <fullName evidence="2">Uncharacterized protein</fullName>
    </submittedName>
</protein>
<reference evidence="2 3" key="1">
    <citation type="submission" date="2017-10" db="EMBL/GenBank/DDBJ databases">
        <title>Bifidobacterium genomics.</title>
        <authorList>
            <person name="Lugli G.A."/>
            <person name="Milani C."/>
            <person name="Mancabelli L."/>
        </authorList>
    </citation>
    <scope>NUCLEOTIDE SEQUENCE [LARGE SCALE GENOMIC DNA]</scope>
    <source>
        <strain evidence="2 3">1542B</strain>
    </source>
</reference>
<sequence length="314" mass="34676">MRANPHTTPGTTNGGRISWVPYVWACAIRQTPSSTAISDAIRHIARVRTYATCGIPYRLTSSPGHLTGYACQGIHDWTEPQQPASHQAHTRQITHVTAYTTRKKSPPSNPSYVPSASPRTPRHTQPDRTTTTPPSGISIRHATHATAYTTRGIPRPIVSNPRHSTSYACPDIHNQTEGAEQLQNLPAPGGSRMPRHTQHHTDGIHGLPGADFRHAYGRNGYGDRHAANRKRLPTRLRPQLLREWSATTADRYAPTAAESSRRIRPEHPERDAPPRPAHVCRQTLPPAPRRAEAGPPHASPKLPTRPRPARHTAH</sequence>
<comment type="caution">
    <text evidence="2">The sequence shown here is derived from an EMBL/GenBank/DDBJ whole genome shotgun (WGS) entry which is preliminary data.</text>
</comment>
<feature type="region of interest" description="Disordered" evidence="1">
    <location>
        <begin position="238"/>
        <end position="314"/>
    </location>
</feature>
<gene>
    <name evidence="2" type="ORF">CQR47_0147</name>
</gene>
<dbReference type="EMBL" id="PCGY01000002">
    <property type="protein sequence ID" value="PKU93373.1"/>
    <property type="molecule type" value="Genomic_DNA"/>
</dbReference>
<organism evidence="2 3">
    <name type="scientific">Bifidobacterium thermophilum</name>
    <dbReference type="NCBI Taxonomy" id="33905"/>
    <lineage>
        <taxon>Bacteria</taxon>
        <taxon>Bacillati</taxon>
        <taxon>Actinomycetota</taxon>
        <taxon>Actinomycetes</taxon>
        <taxon>Bifidobacteriales</taxon>
        <taxon>Bifidobacteriaceae</taxon>
        <taxon>Bifidobacterium</taxon>
    </lineage>
</organism>
<evidence type="ECO:0000313" key="2">
    <source>
        <dbReference type="EMBL" id="PKU93373.1"/>
    </source>
</evidence>
<evidence type="ECO:0000313" key="3">
    <source>
        <dbReference type="Proteomes" id="UP000233727"/>
    </source>
</evidence>
<feature type="compositionally biased region" description="Basic and acidic residues" evidence="1">
    <location>
        <begin position="259"/>
        <end position="273"/>
    </location>
</feature>
<evidence type="ECO:0000256" key="1">
    <source>
        <dbReference type="SAM" id="MobiDB-lite"/>
    </source>
</evidence>
<dbReference type="Proteomes" id="UP000233727">
    <property type="component" value="Unassembled WGS sequence"/>
</dbReference>
<name>A0A2N3QNX2_9BIFI</name>
<accession>A0A2N3QNX2</accession>
<dbReference type="AlphaFoldDB" id="A0A2N3QNX2"/>